<proteinExistence type="inferred from homology"/>
<evidence type="ECO:0000256" key="17">
    <source>
        <dbReference type="SAM" id="MobiDB-lite"/>
    </source>
</evidence>
<accession>A0A061BID6</accession>
<comment type="similarity">
    <text evidence="2">Belongs to the RRM CWC2 family.</text>
</comment>
<feature type="zinc finger region" description="C3H1-type" evidence="16">
    <location>
        <begin position="73"/>
        <end position="100"/>
    </location>
</feature>
<evidence type="ECO:0000256" key="15">
    <source>
        <dbReference type="PROSITE-ProRule" id="PRU00176"/>
    </source>
</evidence>
<keyword evidence="11" id="KW-0508">mRNA splicing</keyword>
<dbReference type="InterPro" id="IPR032297">
    <property type="entry name" value="Torus"/>
</dbReference>
<dbReference type="PROSITE" id="PS50103">
    <property type="entry name" value="ZF_C3H1"/>
    <property type="match status" value="1"/>
</dbReference>
<protein>
    <recommendedName>
        <fullName evidence="4">Pre-mRNA-splicing factor CWC2</fullName>
    </recommendedName>
</protein>
<dbReference type="GO" id="GO:0071007">
    <property type="term" value="C:U2-type catalytic step 2 spliceosome"/>
    <property type="evidence" value="ECO:0007669"/>
    <property type="project" value="TreeGrafter"/>
</dbReference>
<dbReference type="GO" id="GO:0000974">
    <property type="term" value="C:Prp19 complex"/>
    <property type="evidence" value="ECO:0007669"/>
    <property type="project" value="TreeGrafter"/>
</dbReference>
<evidence type="ECO:0000256" key="12">
    <source>
        <dbReference type="ARBA" id="ARBA00023242"/>
    </source>
</evidence>
<feature type="region of interest" description="Disordered" evidence="17">
    <location>
        <begin position="243"/>
        <end position="271"/>
    </location>
</feature>
<dbReference type="EMBL" id="LK052920">
    <property type="protein sequence ID" value="CDR47641.1"/>
    <property type="molecule type" value="Genomic_DNA"/>
</dbReference>
<dbReference type="PROSITE" id="PS50102">
    <property type="entry name" value="RRM"/>
    <property type="match status" value="1"/>
</dbReference>
<dbReference type="GO" id="GO:0008270">
    <property type="term" value="F:zinc ion binding"/>
    <property type="evidence" value="ECO:0007669"/>
    <property type="project" value="UniProtKB-KW"/>
</dbReference>
<keyword evidence="6 16" id="KW-0479">Metal-binding</keyword>
<feature type="region of interest" description="Disordered" evidence="17">
    <location>
        <begin position="1"/>
        <end position="24"/>
    </location>
</feature>
<evidence type="ECO:0000259" key="18">
    <source>
        <dbReference type="PROSITE" id="PS50102"/>
    </source>
</evidence>
<dbReference type="InterPro" id="IPR000571">
    <property type="entry name" value="Znf_CCCH"/>
</dbReference>
<reference evidence="20" key="1">
    <citation type="journal article" date="2014" name="Genome Announc.">
        <title>Genome sequence of the yeast Cyberlindnera fabianii (Hansenula fabianii).</title>
        <authorList>
            <person name="Freel K.C."/>
            <person name="Sarilar V."/>
            <person name="Neuveglise C."/>
            <person name="Devillers H."/>
            <person name="Friedrich A."/>
            <person name="Schacherer J."/>
        </authorList>
    </citation>
    <scope>NUCLEOTIDE SEQUENCE</scope>
    <source>
        <strain evidence="20">YJS4271</strain>
    </source>
</reference>
<dbReference type="SUPFAM" id="SSF54928">
    <property type="entry name" value="RNA-binding domain, RBD"/>
    <property type="match status" value="1"/>
</dbReference>
<dbReference type="VEuPathDB" id="FungiDB:BON22_3277"/>
<sequence>MSTELVSQPPKRKPARVQVDPDEFTEDLPPQTGTVFNIWYNKWSGGGSQFTLVKAKYKLNVERDTGYTKADKLDRPYFCLFFAKGMCCKGKKCEYLHRVPTEEDVFPLTVDCFGREKFADFRDDMSGVGSFNTVNKTLYIGGLVVKDDTQELLRNEFRKFGKIAKMNIISNKNCGFVTFKDEANAQFAKEAMMGQSLYGTDILNVKWAHEDPNPAAVKQRKRELELETQQVVKNLLEKSEAASKKQKLEMQHNNEPVVDVPDNEDDEQITTNTEVKQIEASKNTGIFNGSSLEFLKHVKRQPAKQTAAPLITGYESSDDE</sequence>
<dbReference type="GO" id="GO:0008380">
    <property type="term" value="P:RNA splicing"/>
    <property type="evidence" value="ECO:0007669"/>
    <property type="project" value="UniProtKB-KW"/>
</dbReference>
<evidence type="ECO:0000256" key="16">
    <source>
        <dbReference type="PROSITE-ProRule" id="PRU00723"/>
    </source>
</evidence>
<dbReference type="GO" id="GO:0036002">
    <property type="term" value="F:pre-mRNA binding"/>
    <property type="evidence" value="ECO:0007669"/>
    <property type="project" value="TreeGrafter"/>
</dbReference>
<comment type="function">
    <text evidence="14">Involved in the first step of pre-mRNA splicing. Required for cell growth and cell cycle control. Plays a role in the levels of the U1, U4, U5 and U6 snRNAs and the maintenance of the U4/U6 snRNA complex. May provide the link between the 'nineteen complex' NTC spliceosome protein complex and the spliceosome through the U6 snRNA. Associates predominantly with U6 snRNAs in assembled active spliceosomes. Binds directly to the internal stem-loop (ISL) domain of the U6 snRNA and to the pre-mRNA intron near the 5' splice site during the activation and catalytic phases of the spliceosome cycle.</text>
</comment>
<evidence type="ECO:0000256" key="5">
    <source>
        <dbReference type="ARBA" id="ARBA00022664"/>
    </source>
</evidence>
<dbReference type="SMART" id="SM00360">
    <property type="entry name" value="RRM"/>
    <property type="match status" value="1"/>
</dbReference>
<evidence type="ECO:0000256" key="9">
    <source>
        <dbReference type="ARBA" id="ARBA00022833"/>
    </source>
</evidence>
<dbReference type="GO" id="GO:0006397">
    <property type="term" value="P:mRNA processing"/>
    <property type="evidence" value="ECO:0007669"/>
    <property type="project" value="UniProtKB-KW"/>
</dbReference>
<evidence type="ECO:0000256" key="1">
    <source>
        <dbReference type="ARBA" id="ARBA00004123"/>
    </source>
</evidence>
<dbReference type="InterPro" id="IPR039171">
    <property type="entry name" value="Cwc2/Slt11"/>
</dbReference>
<evidence type="ECO:0000256" key="7">
    <source>
        <dbReference type="ARBA" id="ARBA00022728"/>
    </source>
</evidence>
<keyword evidence="13" id="KW-0131">Cell cycle</keyword>
<keyword evidence="10 15" id="KW-0694">RNA-binding</keyword>
<evidence type="ECO:0000256" key="11">
    <source>
        <dbReference type="ARBA" id="ARBA00023187"/>
    </source>
</evidence>
<evidence type="ECO:0000256" key="3">
    <source>
        <dbReference type="ARBA" id="ARBA00011524"/>
    </source>
</evidence>
<keyword evidence="5" id="KW-0507">mRNA processing</keyword>
<dbReference type="PhylomeDB" id="A0A061BID6"/>
<dbReference type="InterPro" id="IPR012677">
    <property type="entry name" value="Nucleotide-bd_a/b_plait_sf"/>
</dbReference>
<dbReference type="PANTHER" id="PTHR14089:SF2">
    <property type="entry name" value="PRE-MRNA-SPLICING FACTOR CWC2"/>
    <property type="match status" value="1"/>
</dbReference>
<feature type="compositionally biased region" description="Basic and acidic residues" evidence="17">
    <location>
        <begin position="243"/>
        <end position="252"/>
    </location>
</feature>
<keyword evidence="9 16" id="KW-0862">Zinc</keyword>
<dbReference type="SUPFAM" id="SSF90229">
    <property type="entry name" value="CCCH zinc finger"/>
    <property type="match status" value="1"/>
</dbReference>
<evidence type="ECO:0000256" key="8">
    <source>
        <dbReference type="ARBA" id="ARBA00022771"/>
    </source>
</evidence>
<feature type="region of interest" description="Disordered" evidence="17">
    <location>
        <begin position="300"/>
        <end position="320"/>
    </location>
</feature>
<feature type="domain" description="RRM" evidence="18">
    <location>
        <begin position="136"/>
        <end position="210"/>
    </location>
</feature>
<dbReference type="GO" id="GO:0017070">
    <property type="term" value="F:U6 snRNA binding"/>
    <property type="evidence" value="ECO:0007669"/>
    <property type="project" value="TreeGrafter"/>
</dbReference>
<dbReference type="InterPro" id="IPR035979">
    <property type="entry name" value="RBD_domain_sf"/>
</dbReference>
<keyword evidence="8 16" id="KW-0863">Zinc-finger</keyword>
<dbReference type="Pfam" id="PF00076">
    <property type="entry name" value="RRM_1"/>
    <property type="match status" value="1"/>
</dbReference>
<dbReference type="InterPro" id="IPR000504">
    <property type="entry name" value="RRM_dom"/>
</dbReference>
<keyword evidence="12" id="KW-0539">Nucleus</keyword>
<evidence type="ECO:0000313" key="20">
    <source>
        <dbReference type="EMBL" id="CDR47641.1"/>
    </source>
</evidence>
<name>A0A061BID6_CYBFA</name>
<evidence type="ECO:0000256" key="4">
    <source>
        <dbReference type="ARBA" id="ARBA00017295"/>
    </source>
</evidence>
<evidence type="ECO:0000259" key="19">
    <source>
        <dbReference type="PROSITE" id="PS50103"/>
    </source>
</evidence>
<feature type="domain" description="C3H1-type" evidence="19">
    <location>
        <begin position="73"/>
        <end position="100"/>
    </location>
</feature>
<dbReference type="GO" id="GO:0071006">
    <property type="term" value="C:U2-type catalytic step 1 spliceosome"/>
    <property type="evidence" value="ECO:0007669"/>
    <property type="project" value="TreeGrafter"/>
</dbReference>
<dbReference type="PANTHER" id="PTHR14089">
    <property type="entry name" value="PRE-MRNA-SPLICING FACTOR RBM22"/>
    <property type="match status" value="1"/>
</dbReference>
<gene>
    <name evidence="20" type="ORF">CYFA0S_35e00584g</name>
</gene>
<evidence type="ECO:0000256" key="6">
    <source>
        <dbReference type="ARBA" id="ARBA00022723"/>
    </source>
</evidence>
<evidence type="ECO:0000256" key="14">
    <source>
        <dbReference type="ARBA" id="ARBA00025224"/>
    </source>
</evidence>
<dbReference type="InterPro" id="IPR036855">
    <property type="entry name" value="Znf_CCCH_sf"/>
</dbReference>
<dbReference type="Pfam" id="PF16131">
    <property type="entry name" value="Torus"/>
    <property type="match status" value="1"/>
</dbReference>
<dbReference type="Gene3D" id="3.30.70.330">
    <property type="match status" value="1"/>
</dbReference>
<comment type="subcellular location">
    <subcellularLocation>
        <location evidence="1">Nucleus</location>
    </subcellularLocation>
</comment>
<organism evidence="20">
    <name type="scientific">Cyberlindnera fabianii</name>
    <name type="common">Yeast</name>
    <name type="synonym">Hansenula fabianii</name>
    <dbReference type="NCBI Taxonomy" id="36022"/>
    <lineage>
        <taxon>Eukaryota</taxon>
        <taxon>Fungi</taxon>
        <taxon>Dikarya</taxon>
        <taxon>Ascomycota</taxon>
        <taxon>Saccharomycotina</taxon>
        <taxon>Saccharomycetes</taxon>
        <taxon>Phaffomycetales</taxon>
        <taxon>Phaffomycetaceae</taxon>
        <taxon>Cyberlindnera</taxon>
    </lineage>
</organism>
<comment type="subunit">
    <text evidence="3">Associated with the spliceosome.</text>
</comment>
<evidence type="ECO:0000256" key="2">
    <source>
        <dbReference type="ARBA" id="ARBA00008024"/>
    </source>
</evidence>
<evidence type="ECO:0000256" key="10">
    <source>
        <dbReference type="ARBA" id="ARBA00022884"/>
    </source>
</evidence>
<evidence type="ECO:0000256" key="13">
    <source>
        <dbReference type="ARBA" id="ARBA00023306"/>
    </source>
</evidence>
<dbReference type="AlphaFoldDB" id="A0A061BID6"/>
<keyword evidence="7" id="KW-0747">Spliceosome</keyword>
<dbReference type="OrthoDB" id="10251848at2759"/>